<evidence type="ECO:0000313" key="10">
    <source>
        <dbReference type="Proteomes" id="UP000275749"/>
    </source>
</evidence>
<dbReference type="InterPro" id="IPR012337">
    <property type="entry name" value="RNaseH-like_sf"/>
</dbReference>
<evidence type="ECO:0000313" key="5">
    <source>
        <dbReference type="EMBL" id="ROR53591.1"/>
    </source>
</evidence>
<reference evidence="5 10" key="1">
    <citation type="submission" date="2018-11" db="EMBL/GenBank/DDBJ databases">
        <title>Sequencing the genomes of 1000 actinobacteria strains.</title>
        <authorList>
            <person name="Klenk H.-P."/>
        </authorList>
    </citation>
    <scope>NUCLEOTIDE SEQUENCE [LARGE SCALE GENOMIC DNA]</scope>
    <source>
        <strain evidence="5 10">DSM 10546</strain>
    </source>
</reference>
<protein>
    <submittedName>
        <fullName evidence="5">Transposase InsO family protein</fullName>
    </submittedName>
</protein>
<comment type="caution">
    <text evidence="5">The sequence shown here is derived from an EMBL/GenBank/DDBJ whole genome shotgun (WGS) entry which is preliminary data.</text>
</comment>
<dbReference type="Proteomes" id="UP000275749">
    <property type="component" value="Unassembled WGS sequence"/>
</dbReference>
<evidence type="ECO:0000313" key="7">
    <source>
        <dbReference type="EMBL" id="ROR53900.1"/>
    </source>
</evidence>
<dbReference type="EMBL" id="RKHG01000001">
    <property type="protein sequence ID" value="ROR55096.1"/>
    <property type="molecule type" value="Genomic_DNA"/>
</dbReference>
<evidence type="ECO:0000313" key="3">
    <source>
        <dbReference type="EMBL" id="ROR52937.1"/>
    </source>
</evidence>
<organism evidence="5 10">
    <name type="scientific">Luteococcus japonicus</name>
    <dbReference type="NCBI Taxonomy" id="33984"/>
    <lineage>
        <taxon>Bacteria</taxon>
        <taxon>Bacillati</taxon>
        <taxon>Actinomycetota</taxon>
        <taxon>Actinomycetes</taxon>
        <taxon>Propionibacteriales</taxon>
        <taxon>Propionibacteriaceae</taxon>
        <taxon>Luteococcus</taxon>
    </lineage>
</organism>
<gene>
    <name evidence="3" type="ORF">EDD41_0051</name>
    <name evidence="4" type="ORF">EDD41_0734</name>
    <name evidence="5" type="ORF">EDD41_0751</name>
    <name evidence="6" type="ORF">EDD41_0926</name>
    <name evidence="7" type="ORF">EDD41_1076</name>
    <name evidence="8" type="ORF">EDD41_2324</name>
    <name evidence="9" type="ORF">EDD41_2349</name>
</gene>
<evidence type="ECO:0000256" key="1">
    <source>
        <dbReference type="SAM" id="MobiDB-lite"/>
    </source>
</evidence>
<evidence type="ECO:0000259" key="2">
    <source>
        <dbReference type="PROSITE" id="PS50994"/>
    </source>
</evidence>
<evidence type="ECO:0000313" key="9">
    <source>
        <dbReference type="EMBL" id="ROR55096.1"/>
    </source>
</evidence>
<proteinExistence type="predicted"/>
<dbReference type="InterPro" id="IPR036397">
    <property type="entry name" value="RNaseH_sf"/>
</dbReference>
<dbReference type="PROSITE" id="PS50994">
    <property type="entry name" value="INTEGRASE"/>
    <property type="match status" value="1"/>
</dbReference>
<dbReference type="SUPFAM" id="SSF53098">
    <property type="entry name" value="Ribonuclease H-like"/>
    <property type="match status" value="1"/>
</dbReference>
<dbReference type="EMBL" id="RKHG01000001">
    <property type="protein sequence ID" value="ROR55072.1"/>
    <property type="molecule type" value="Genomic_DNA"/>
</dbReference>
<dbReference type="EMBL" id="RKHG01000001">
    <property type="protein sequence ID" value="ROR53591.1"/>
    <property type="molecule type" value="Genomic_DNA"/>
</dbReference>
<dbReference type="Gene3D" id="3.30.420.10">
    <property type="entry name" value="Ribonuclease H-like superfamily/Ribonuclease H"/>
    <property type="match status" value="1"/>
</dbReference>
<dbReference type="EMBL" id="RKHG01000001">
    <property type="protein sequence ID" value="ROR53900.1"/>
    <property type="molecule type" value="Genomic_DNA"/>
</dbReference>
<dbReference type="EMBL" id="RKHG01000001">
    <property type="protein sequence ID" value="ROR53576.1"/>
    <property type="molecule type" value="Genomic_DNA"/>
</dbReference>
<dbReference type="EMBL" id="RKHG01000001">
    <property type="protein sequence ID" value="ROR52937.1"/>
    <property type="molecule type" value="Genomic_DNA"/>
</dbReference>
<dbReference type="PANTHER" id="PTHR46889">
    <property type="entry name" value="TRANSPOSASE INSF FOR INSERTION SEQUENCE IS3B-RELATED"/>
    <property type="match status" value="1"/>
</dbReference>
<dbReference type="InterPro" id="IPR001584">
    <property type="entry name" value="Integrase_cat-core"/>
</dbReference>
<evidence type="ECO:0000313" key="6">
    <source>
        <dbReference type="EMBL" id="ROR53755.1"/>
    </source>
</evidence>
<dbReference type="RefSeq" id="WP_123574591.1">
    <property type="nucleotide sequence ID" value="NZ_RKHG01000001.1"/>
</dbReference>
<accession>A0A3N1ZRT5</accession>
<dbReference type="EMBL" id="RKHG01000001">
    <property type="protein sequence ID" value="ROR53755.1"/>
    <property type="molecule type" value="Genomic_DNA"/>
</dbReference>
<dbReference type="Pfam" id="PF00665">
    <property type="entry name" value="rve"/>
    <property type="match status" value="1"/>
</dbReference>
<dbReference type="InterPro" id="IPR048020">
    <property type="entry name" value="Transpos_IS3"/>
</dbReference>
<name>A0A3N1ZRT5_9ACTN</name>
<dbReference type="GO" id="GO:0003676">
    <property type="term" value="F:nucleic acid binding"/>
    <property type="evidence" value="ECO:0007669"/>
    <property type="project" value="InterPro"/>
</dbReference>
<feature type="domain" description="Integrase catalytic" evidence="2">
    <location>
        <begin position="139"/>
        <end position="302"/>
    </location>
</feature>
<dbReference type="NCBIfam" id="NF033516">
    <property type="entry name" value="transpos_IS3"/>
    <property type="match status" value="1"/>
</dbReference>
<dbReference type="PANTHER" id="PTHR46889:SF4">
    <property type="entry name" value="TRANSPOSASE INSO FOR INSERTION SEQUENCE ELEMENT IS911B-RELATED"/>
    <property type="match status" value="1"/>
</dbReference>
<dbReference type="AlphaFoldDB" id="A0A3N1ZRT5"/>
<feature type="region of interest" description="Disordered" evidence="1">
    <location>
        <begin position="284"/>
        <end position="308"/>
    </location>
</feature>
<dbReference type="InterPro" id="IPR050900">
    <property type="entry name" value="Transposase_IS3/IS150/IS904"/>
</dbReference>
<sequence length="357" mass="40932">MTGQVSAEQERFLAAEQALVDDLRQAGWSLRRSLSVIGLSRSSWHYRSHPRPGIASPTPHRGRAYPNRVGEQDQQRIIGLLRSAAQQGISAYQAWFDALDAGDPVASLSTWYRIARAERIRCTTARRSRKRSSAMPQWHATGPNQVWCWDITKLPGRYKGQWFNLYAVIDVFSRRIMAWRVEDCEDDQLAADMFTTAFTTHGVHPRIVHSDGGPSMMSDELARVFRAMGITRSRNRPRVSNDNPHMESWFKTAKYHRDWPGYFTDLDAARSWAARRVTDYNQHHAHSSLAGHTPQSVHDGTWHQVHHRRQATLEALAHRYPQRFTQPPHLATPPAHAWLNPDGILDEQTRRECLHTG</sequence>
<evidence type="ECO:0000313" key="4">
    <source>
        <dbReference type="EMBL" id="ROR53576.1"/>
    </source>
</evidence>
<dbReference type="GO" id="GO:0015074">
    <property type="term" value="P:DNA integration"/>
    <property type="evidence" value="ECO:0007669"/>
    <property type="project" value="InterPro"/>
</dbReference>
<evidence type="ECO:0000313" key="8">
    <source>
        <dbReference type="EMBL" id="ROR55072.1"/>
    </source>
</evidence>